<name>A0A9D7SBB3_9BACT</name>
<dbReference type="Gene3D" id="1.10.8.80">
    <property type="entry name" value="Magnesium chelatase subunit I, C-Terminal domain"/>
    <property type="match status" value="1"/>
</dbReference>
<keyword evidence="1" id="KW-0547">Nucleotide-binding</keyword>
<dbReference type="GO" id="GO:0016887">
    <property type="term" value="F:ATP hydrolysis activity"/>
    <property type="evidence" value="ECO:0007669"/>
    <property type="project" value="InterPro"/>
</dbReference>
<feature type="domain" description="ChlI/MoxR AAA lid" evidence="5">
    <location>
        <begin position="250"/>
        <end position="316"/>
    </location>
</feature>
<dbReference type="GO" id="GO:0005524">
    <property type="term" value="F:ATP binding"/>
    <property type="evidence" value="ECO:0007669"/>
    <property type="project" value="UniProtKB-KW"/>
</dbReference>
<evidence type="ECO:0000256" key="1">
    <source>
        <dbReference type="ARBA" id="ARBA00022741"/>
    </source>
</evidence>
<dbReference type="Pfam" id="PF07726">
    <property type="entry name" value="AAA_3"/>
    <property type="match status" value="1"/>
</dbReference>
<dbReference type="Pfam" id="PF17863">
    <property type="entry name" value="AAA_lid_2"/>
    <property type="match status" value="1"/>
</dbReference>
<dbReference type="AlphaFoldDB" id="A0A9D7SBB3"/>
<dbReference type="Proteomes" id="UP000808349">
    <property type="component" value="Unassembled WGS sequence"/>
</dbReference>
<dbReference type="InterPro" id="IPR041628">
    <property type="entry name" value="ChlI/MoxR_AAA_lid"/>
</dbReference>
<evidence type="ECO:0000259" key="4">
    <source>
        <dbReference type="Pfam" id="PF07726"/>
    </source>
</evidence>
<organism evidence="6 7">
    <name type="scientific">Candidatus Defluviibacterium haderslevense</name>
    <dbReference type="NCBI Taxonomy" id="2981993"/>
    <lineage>
        <taxon>Bacteria</taxon>
        <taxon>Pseudomonadati</taxon>
        <taxon>Bacteroidota</taxon>
        <taxon>Saprospiria</taxon>
        <taxon>Saprospirales</taxon>
        <taxon>Saprospiraceae</taxon>
        <taxon>Candidatus Defluviibacterium</taxon>
    </lineage>
</organism>
<dbReference type="Gene3D" id="3.40.50.300">
    <property type="entry name" value="P-loop containing nucleotide triphosphate hydrolases"/>
    <property type="match status" value="1"/>
</dbReference>
<dbReference type="InterPro" id="IPR011703">
    <property type="entry name" value="ATPase_AAA-3"/>
</dbReference>
<dbReference type="InterPro" id="IPR050764">
    <property type="entry name" value="CbbQ/NirQ/NorQ/GpvN"/>
</dbReference>
<sequence>MQYKSDVEAVDALAQSYKDLSSEVAKVIVGQNDVVRAAIISLFSNGHSLLVGVPGLAKTLLINTLAQVLDLSFKRIQFTPDLMPSDITGTEILDEDRHFKFNRGPLFANIVLADEINRTPPKTQAALLEAMQERIVTVGGQRHILPSPFFVLATQNPIEQEGTYPLPEAQLDRFMFNIPLDYPSYSEELDVVRQTTTNQDVVLRNILNAEQILTFQKVIRKIPVADNVLEYAVGLVSRTRPNTERATKEVNQYVSWGAGPRASQNLVLGAKCYGALRGKYSPDIEDVQAIAGLVLRHRVVVNYKAEADGLNVDKLIKTLM</sequence>
<comment type="caution">
    <text evidence="6">The sequence shown here is derived from an EMBL/GenBank/DDBJ whole genome shotgun (WGS) entry which is preliminary data.</text>
</comment>
<protein>
    <submittedName>
        <fullName evidence="6">AAA family ATPase</fullName>
    </submittedName>
</protein>
<dbReference type="SUPFAM" id="SSF52540">
    <property type="entry name" value="P-loop containing nucleoside triphosphate hydrolases"/>
    <property type="match status" value="1"/>
</dbReference>
<evidence type="ECO:0000259" key="5">
    <source>
        <dbReference type="Pfam" id="PF17863"/>
    </source>
</evidence>
<dbReference type="PIRSF" id="PIRSF002849">
    <property type="entry name" value="AAA_ATPase_chaperone_MoxR_prd"/>
    <property type="match status" value="1"/>
</dbReference>
<comment type="similarity">
    <text evidence="3">Belongs to the MoxR family.</text>
</comment>
<dbReference type="CDD" id="cd00009">
    <property type="entry name" value="AAA"/>
    <property type="match status" value="1"/>
</dbReference>
<evidence type="ECO:0000256" key="3">
    <source>
        <dbReference type="ARBA" id="ARBA00061607"/>
    </source>
</evidence>
<dbReference type="InterPro" id="IPR027417">
    <property type="entry name" value="P-loop_NTPase"/>
</dbReference>
<reference evidence="6 7" key="1">
    <citation type="submission" date="2020-10" db="EMBL/GenBank/DDBJ databases">
        <title>Connecting structure to function with the recovery of over 1000 high-quality activated sludge metagenome-assembled genomes encoding full-length rRNA genes using long-read sequencing.</title>
        <authorList>
            <person name="Singleton C.M."/>
            <person name="Petriglieri F."/>
            <person name="Kristensen J.M."/>
            <person name="Kirkegaard R.H."/>
            <person name="Michaelsen T.Y."/>
            <person name="Andersen M.H."/>
            <person name="Karst S.M."/>
            <person name="Dueholm M.S."/>
            <person name="Nielsen P.H."/>
            <person name="Albertsen M."/>
        </authorList>
    </citation>
    <scope>NUCLEOTIDE SEQUENCE [LARGE SCALE GENOMIC DNA]</scope>
    <source>
        <strain evidence="6">Ribe_18-Q3-R11-54_BAT3C.373</strain>
    </source>
</reference>
<evidence type="ECO:0000313" key="6">
    <source>
        <dbReference type="EMBL" id="MBK9718507.1"/>
    </source>
</evidence>
<evidence type="ECO:0000313" key="7">
    <source>
        <dbReference type="Proteomes" id="UP000808349"/>
    </source>
</evidence>
<dbReference type="EMBL" id="JADKFW010000010">
    <property type="protein sequence ID" value="MBK9718507.1"/>
    <property type="molecule type" value="Genomic_DNA"/>
</dbReference>
<dbReference type="PANTHER" id="PTHR42759">
    <property type="entry name" value="MOXR FAMILY PROTEIN"/>
    <property type="match status" value="1"/>
</dbReference>
<dbReference type="FunFam" id="3.40.50.300:FF:000640">
    <property type="entry name" value="MoxR family ATPase"/>
    <property type="match status" value="1"/>
</dbReference>
<evidence type="ECO:0000256" key="2">
    <source>
        <dbReference type="ARBA" id="ARBA00022840"/>
    </source>
</evidence>
<gene>
    <name evidence="6" type="ORF">IPO85_13540</name>
</gene>
<feature type="domain" description="ATPase AAA-3" evidence="4">
    <location>
        <begin position="47"/>
        <end position="176"/>
    </location>
</feature>
<accession>A0A9D7SBB3</accession>
<dbReference type="PANTHER" id="PTHR42759:SF1">
    <property type="entry name" value="MAGNESIUM-CHELATASE SUBUNIT CHLD"/>
    <property type="match status" value="1"/>
</dbReference>
<keyword evidence="2" id="KW-0067">ATP-binding</keyword>
<proteinExistence type="inferred from homology"/>